<name>A0A370X349_9GAMM</name>
<comment type="caution">
    <text evidence="2">The sequence shown here is derived from an EMBL/GenBank/DDBJ whole genome shotgun (WGS) entry which is preliminary data.</text>
</comment>
<dbReference type="EMBL" id="QRBE01000003">
    <property type="protein sequence ID" value="RDS82844.1"/>
    <property type="molecule type" value="Genomic_DNA"/>
</dbReference>
<keyword evidence="1" id="KW-0472">Membrane</keyword>
<reference evidence="2 3" key="1">
    <citation type="submission" date="2018-07" db="EMBL/GenBank/DDBJ databases">
        <title>Dyella monticola sp. nov. and Dyella psychrodurans sp. nov. isolated from monsoon evergreen broad-leaved forest soil of Dinghu Mountain, China.</title>
        <authorList>
            <person name="Gao Z."/>
            <person name="Qiu L."/>
        </authorList>
    </citation>
    <scope>NUCLEOTIDE SEQUENCE [LARGE SCALE GENOMIC DNA]</scope>
    <source>
        <strain evidence="2 3">4G-K06</strain>
    </source>
</reference>
<feature type="transmembrane region" description="Helical" evidence="1">
    <location>
        <begin position="27"/>
        <end position="51"/>
    </location>
</feature>
<keyword evidence="3" id="KW-1185">Reference proteome</keyword>
<proteinExistence type="predicted"/>
<evidence type="ECO:0000313" key="3">
    <source>
        <dbReference type="Proteomes" id="UP000254258"/>
    </source>
</evidence>
<gene>
    <name evidence="2" type="ORF">DWU98_06790</name>
</gene>
<organism evidence="2 3">
    <name type="scientific">Dyella monticola</name>
    <dbReference type="NCBI Taxonomy" id="1927958"/>
    <lineage>
        <taxon>Bacteria</taxon>
        <taxon>Pseudomonadati</taxon>
        <taxon>Pseudomonadota</taxon>
        <taxon>Gammaproteobacteria</taxon>
        <taxon>Lysobacterales</taxon>
        <taxon>Rhodanobacteraceae</taxon>
        <taxon>Dyella</taxon>
    </lineage>
</organism>
<evidence type="ECO:0000256" key="1">
    <source>
        <dbReference type="SAM" id="Phobius"/>
    </source>
</evidence>
<sequence>MGFGLCIVGFVVLCAMKGNEPWRHSNLLVGIFLVLLASLAFGLFTDMGTLFDLLAQSKKIDQTTHDKAKSIAAVWAFVFPGVIAAIGANLITGWFTSKRSSE</sequence>
<keyword evidence="1" id="KW-1133">Transmembrane helix</keyword>
<keyword evidence="1" id="KW-0812">Transmembrane</keyword>
<feature type="transmembrane region" description="Helical" evidence="1">
    <location>
        <begin position="72"/>
        <end position="95"/>
    </location>
</feature>
<accession>A0A370X349</accession>
<dbReference type="Proteomes" id="UP000254258">
    <property type="component" value="Unassembled WGS sequence"/>
</dbReference>
<protein>
    <submittedName>
        <fullName evidence="2">Uncharacterized protein</fullName>
    </submittedName>
</protein>
<dbReference type="AlphaFoldDB" id="A0A370X349"/>
<evidence type="ECO:0000313" key="2">
    <source>
        <dbReference type="EMBL" id="RDS82844.1"/>
    </source>
</evidence>